<dbReference type="PANTHER" id="PTHR30353">
    <property type="entry name" value="INNER MEMBRANE PROTEIN DEDA-RELATED"/>
    <property type="match status" value="1"/>
</dbReference>
<feature type="transmembrane region" description="Helical" evidence="7">
    <location>
        <begin position="34"/>
        <end position="57"/>
    </location>
</feature>
<organism evidence="9 10">
    <name type="scientific">Fimbriiglobus ruber</name>
    <dbReference type="NCBI Taxonomy" id="1908690"/>
    <lineage>
        <taxon>Bacteria</taxon>
        <taxon>Pseudomonadati</taxon>
        <taxon>Planctomycetota</taxon>
        <taxon>Planctomycetia</taxon>
        <taxon>Gemmatales</taxon>
        <taxon>Gemmataceae</taxon>
        <taxon>Fimbriiglobus</taxon>
    </lineage>
</organism>
<evidence type="ECO:0000313" key="10">
    <source>
        <dbReference type="Proteomes" id="UP000214646"/>
    </source>
</evidence>
<protein>
    <submittedName>
        <fullName evidence="9">DedA protein</fullName>
    </submittedName>
</protein>
<dbReference type="InterPro" id="IPR032818">
    <property type="entry name" value="DedA-like"/>
</dbReference>
<evidence type="ECO:0000256" key="2">
    <source>
        <dbReference type="ARBA" id="ARBA00010792"/>
    </source>
</evidence>
<dbReference type="InterPro" id="IPR032816">
    <property type="entry name" value="VTT_dom"/>
</dbReference>
<evidence type="ECO:0000259" key="8">
    <source>
        <dbReference type="Pfam" id="PF09335"/>
    </source>
</evidence>
<keyword evidence="6 7" id="KW-0472">Membrane</keyword>
<dbReference type="OrthoDB" id="9813426at2"/>
<sequence length="247" mass="27491">MEETLQQVWAILTTIFTNLMNPDAWQEVLRRPGVFWAVFIATTLIIFTETGLLVGFFLPGDSLLVTLGIVAAAADDWPVAVLVASLCVAAVVGDSVGYLIGYKAGPRLFQREKSFFFRKDYLLMAQDFYTRHGGKTIIIARFMPIIRTFAPVVAGIGKMDYKRFLFFNVIGGVAWIASMFFLGYTLHLWLEPMLKPILGENFKVAKAIDKIVIVIVLLSVAPMGYKALTSWLSKRKAARSSIQTPVA</sequence>
<dbReference type="GO" id="GO:0005886">
    <property type="term" value="C:plasma membrane"/>
    <property type="evidence" value="ECO:0007669"/>
    <property type="project" value="UniProtKB-SubCell"/>
</dbReference>
<feature type="domain" description="VTT" evidence="8">
    <location>
        <begin position="58"/>
        <end position="184"/>
    </location>
</feature>
<dbReference type="EMBL" id="NIDE01000004">
    <property type="protein sequence ID" value="OWK43762.1"/>
    <property type="molecule type" value="Genomic_DNA"/>
</dbReference>
<comment type="subcellular location">
    <subcellularLocation>
        <location evidence="1 7">Cell membrane</location>
        <topology evidence="1 7">Multi-pass membrane protein</topology>
    </subcellularLocation>
</comment>
<evidence type="ECO:0000313" key="9">
    <source>
        <dbReference type="EMBL" id="OWK43762.1"/>
    </source>
</evidence>
<name>A0A225DQU1_9BACT</name>
<evidence type="ECO:0000256" key="1">
    <source>
        <dbReference type="ARBA" id="ARBA00004651"/>
    </source>
</evidence>
<keyword evidence="3 7" id="KW-1003">Cell membrane</keyword>
<keyword evidence="10" id="KW-1185">Reference proteome</keyword>
<dbReference type="Pfam" id="PF09335">
    <property type="entry name" value="VTT_dom"/>
    <property type="match status" value="1"/>
</dbReference>
<evidence type="ECO:0000256" key="7">
    <source>
        <dbReference type="RuleBase" id="RU367016"/>
    </source>
</evidence>
<feature type="transmembrane region" description="Helical" evidence="7">
    <location>
        <begin position="165"/>
        <end position="190"/>
    </location>
</feature>
<dbReference type="PANTHER" id="PTHR30353:SF0">
    <property type="entry name" value="TRANSMEMBRANE PROTEIN"/>
    <property type="match status" value="1"/>
</dbReference>
<dbReference type="Proteomes" id="UP000214646">
    <property type="component" value="Unassembled WGS sequence"/>
</dbReference>
<gene>
    <name evidence="9" type="ORF">FRUB_03361</name>
</gene>
<evidence type="ECO:0000256" key="5">
    <source>
        <dbReference type="ARBA" id="ARBA00022989"/>
    </source>
</evidence>
<keyword evidence="4 7" id="KW-0812">Transmembrane</keyword>
<dbReference type="AlphaFoldDB" id="A0A225DQU1"/>
<feature type="transmembrane region" description="Helical" evidence="7">
    <location>
        <begin position="77"/>
        <end position="101"/>
    </location>
</feature>
<comment type="similarity">
    <text evidence="2 7">Belongs to the DedA family.</text>
</comment>
<evidence type="ECO:0000256" key="4">
    <source>
        <dbReference type="ARBA" id="ARBA00022692"/>
    </source>
</evidence>
<evidence type="ECO:0000256" key="3">
    <source>
        <dbReference type="ARBA" id="ARBA00022475"/>
    </source>
</evidence>
<keyword evidence="5 7" id="KW-1133">Transmembrane helix</keyword>
<proteinExistence type="inferred from homology"/>
<reference evidence="10" key="1">
    <citation type="submission" date="2017-06" db="EMBL/GenBank/DDBJ databases">
        <title>Genome analysis of Fimbriiglobus ruber SP5, the first member of the order Planctomycetales with confirmed chitinolytic capability.</title>
        <authorList>
            <person name="Ravin N.V."/>
            <person name="Rakitin A.L."/>
            <person name="Ivanova A.A."/>
            <person name="Beletsky A.V."/>
            <person name="Kulichevskaya I.S."/>
            <person name="Mardanov A.V."/>
            <person name="Dedysh S.N."/>
        </authorList>
    </citation>
    <scope>NUCLEOTIDE SEQUENCE [LARGE SCALE GENOMIC DNA]</scope>
    <source>
        <strain evidence="10">SP5</strain>
    </source>
</reference>
<comment type="caution">
    <text evidence="9">The sequence shown here is derived from an EMBL/GenBank/DDBJ whole genome shotgun (WGS) entry which is preliminary data.</text>
</comment>
<evidence type="ECO:0000256" key="6">
    <source>
        <dbReference type="ARBA" id="ARBA00023136"/>
    </source>
</evidence>
<accession>A0A225DQU1</accession>
<feature type="transmembrane region" description="Helical" evidence="7">
    <location>
        <begin position="210"/>
        <end position="228"/>
    </location>
</feature>
<dbReference type="RefSeq" id="WP_088254572.1">
    <property type="nucleotide sequence ID" value="NZ_NIDE01000004.1"/>
</dbReference>